<dbReference type="GO" id="GO:0000976">
    <property type="term" value="F:transcription cis-regulatory region binding"/>
    <property type="evidence" value="ECO:0007669"/>
    <property type="project" value="TreeGrafter"/>
</dbReference>
<evidence type="ECO:0000259" key="7">
    <source>
        <dbReference type="PROSITE" id="PS50048"/>
    </source>
</evidence>
<keyword evidence="4" id="KW-0804">Transcription</keyword>
<dbReference type="STRING" id="64571.A0A1Y2GBT5"/>
<sequence>MPKKDPSSTPLSLSSGDPAIPVQRRKRLLAKRSCISCREKKTRCELPDLHVPSSREPVANSKRCHRCNVLDVNCVVWDGDRKRKPRLPLYSNTTQSDDVDRSENKHTDTHSTWSPLSHLAYAAQIIGASTSSSPLYQHSPSNCSTATTTPTISSPSQSDPFFEPNDDSFKNIASSSGSLESSLPDYVNGIRTHIERVSPSPNDKTNQSHDRTDSKGPIQKDYSFGHHDGDQPNRPQQPSCLNKGTASASASEQKPSLMTWRCAWKSTSTLIDYAAQQRQFTRYMVSRIASPYYGIKAIDVLDMINKEDCFALKIFMTPYLAWHPHLPSLEVLYDLHQQQPNKSTSLLFASMCLVASRHRHSLSSSLMQGLSAVVDRLGTQVIYSSICNLQVVQAFELLLAQEPSLVGTGVCGDADEQAHRGNGLAGDNVLSYALNISKSIGIDKSVGTLHKLLGEKTEYDPTEKAREERTDQLKNLMCMASLWVSLRLWECHYLLIRPITPVFRDLNHLADDAKCMIAIDGSGNKVQAAPITTDGISTSVLKDHEVEAEEKLRSAGRTVLAHRIWGMATAHKCLAKLDDVLLHTKDEGLSTPLQAHEGLINDRRGTDLHTMDEIVAIVIKALKEQAENELSMQGDMAPYVLYESANLAEEWSQLEAYSVSSTLCTFGICALYNGRLEATFYPKMFWETLRHDKELMERVGIIGKSRLDLLEKLVASFNFFSRRLTFAAAAAGASSKTTHGIRKAYSGVVELIGAPILLTCGFVIDACKVFLEGSAFVLVNYSAIQQNFDARLLFMVQAAQRLEELDDNRYEQVDVNQDHDMEEGGESHGDDSKDGNTHLPLLSIPQLSAKFVREMVETLQKWRLALSIYRRPRAPVTVNQKDDNQAASSQSVGTLNTNGDSQKDNELTKPTRSMNPSVQASQLSASLPALQMANRSIVDTNKALNGFTTHNHAGAPIANVDGWSSIGSTHTTPLSGLNPEAAPPPTVLSQTNAYAHLMFPAQHWSVGESERARDQCPPSVMPLEPFLATGIIPTPTAPVGDSDISKLYDIPLINSFFDSIFPYY</sequence>
<reference evidence="8 9" key="1">
    <citation type="submission" date="2016-07" db="EMBL/GenBank/DDBJ databases">
        <title>Pervasive Adenine N6-methylation of Active Genes in Fungi.</title>
        <authorList>
            <consortium name="DOE Joint Genome Institute"/>
            <person name="Mondo S.J."/>
            <person name="Dannebaum R.O."/>
            <person name="Kuo R.C."/>
            <person name="Labutti K."/>
            <person name="Haridas S."/>
            <person name="Kuo A."/>
            <person name="Salamov A."/>
            <person name="Ahrendt S.R."/>
            <person name="Lipzen A."/>
            <person name="Sullivan W."/>
            <person name="Andreopoulos W.B."/>
            <person name="Clum A."/>
            <person name="Lindquist E."/>
            <person name="Daum C."/>
            <person name="Ramamoorthy G.K."/>
            <person name="Gryganskyi A."/>
            <person name="Culley D."/>
            <person name="Magnuson J.K."/>
            <person name="James T.Y."/>
            <person name="O'Malley M.A."/>
            <person name="Stajich J.E."/>
            <person name="Spatafora J.W."/>
            <person name="Visel A."/>
            <person name="Grigoriev I.V."/>
        </authorList>
    </citation>
    <scope>NUCLEOTIDE SEQUENCE [LARGE SCALE GENOMIC DNA]</scope>
    <source>
        <strain evidence="8 9">NRRL 3116</strain>
    </source>
</reference>
<dbReference type="OrthoDB" id="2595934at2759"/>
<feature type="compositionally biased region" description="Polar residues" evidence="6">
    <location>
        <begin position="910"/>
        <end position="923"/>
    </location>
</feature>
<dbReference type="InterPro" id="IPR051089">
    <property type="entry name" value="prtT"/>
</dbReference>
<name>A0A1Y2GBT5_9FUNG</name>
<evidence type="ECO:0000256" key="5">
    <source>
        <dbReference type="ARBA" id="ARBA00023242"/>
    </source>
</evidence>
<organism evidence="8 9">
    <name type="scientific">Lobosporangium transversale</name>
    <dbReference type="NCBI Taxonomy" id="64571"/>
    <lineage>
        <taxon>Eukaryota</taxon>
        <taxon>Fungi</taxon>
        <taxon>Fungi incertae sedis</taxon>
        <taxon>Mucoromycota</taxon>
        <taxon>Mortierellomycotina</taxon>
        <taxon>Mortierellomycetes</taxon>
        <taxon>Mortierellales</taxon>
        <taxon>Mortierellaceae</taxon>
        <taxon>Lobosporangium</taxon>
    </lineage>
</organism>
<evidence type="ECO:0000256" key="1">
    <source>
        <dbReference type="ARBA" id="ARBA00004123"/>
    </source>
</evidence>
<feature type="compositionally biased region" description="Low complexity" evidence="6">
    <location>
        <begin position="174"/>
        <end position="183"/>
    </location>
</feature>
<feature type="domain" description="Zn(2)-C6 fungal-type" evidence="7">
    <location>
        <begin position="33"/>
        <end position="76"/>
    </location>
</feature>
<dbReference type="RefSeq" id="XP_021877599.1">
    <property type="nucleotide sequence ID" value="XM_022028096.1"/>
</dbReference>
<feature type="compositionally biased region" description="Basic and acidic residues" evidence="6">
    <location>
        <begin position="825"/>
        <end position="836"/>
    </location>
</feature>
<dbReference type="GO" id="GO:0000981">
    <property type="term" value="F:DNA-binding transcription factor activity, RNA polymerase II-specific"/>
    <property type="evidence" value="ECO:0007669"/>
    <property type="project" value="InterPro"/>
</dbReference>
<dbReference type="SUPFAM" id="SSF57701">
    <property type="entry name" value="Zn2/Cys6 DNA-binding domain"/>
    <property type="match status" value="1"/>
</dbReference>
<evidence type="ECO:0000256" key="6">
    <source>
        <dbReference type="SAM" id="MobiDB-lite"/>
    </source>
</evidence>
<protein>
    <recommendedName>
        <fullName evidence="7">Zn(2)-C6 fungal-type domain-containing protein</fullName>
    </recommendedName>
</protein>
<feature type="compositionally biased region" description="Basic and acidic residues" evidence="6">
    <location>
        <begin position="98"/>
        <end position="109"/>
    </location>
</feature>
<feature type="compositionally biased region" description="Low complexity" evidence="6">
    <location>
        <begin position="139"/>
        <end position="160"/>
    </location>
</feature>
<keyword evidence="9" id="KW-1185">Reference proteome</keyword>
<dbReference type="Proteomes" id="UP000193648">
    <property type="component" value="Unassembled WGS sequence"/>
</dbReference>
<feature type="region of interest" description="Disordered" evidence="6">
    <location>
        <begin position="85"/>
        <end position="112"/>
    </location>
</feature>
<comment type="caution">
    <text evidence="8">The sequence shown here is derived from an EMBL/GenBank/DDBJ whole genome shotgun (WGS) entry which is preliminary data.</text>
</comment>
<comment type="subcellular location">
    <subcellularLocation>
        <location evidence="1">Nucleus</location>
    </subcellularLocation>
</comment>
<dbReference type="PROSITE" id="PS50048">
    <property type="entry name" value="ZN2_CY6_FUNGAL_2"/>
    <property type="match status" value="1"/>
</dbReference>
<keyword evidence="5" id="KW-0539">Nucleus</keyword>
<dbReference type="InterPro" id="IPR036864">
    <property type="entry name" value="Zn2-C6_fun-type_DNA-bd_sf"/>
</dbReference>
<feature type="compositionally biased region" description="Polar residues" evidence="6">
    <location>
        <begin position="885"/>
        <end position="900"/>
    </location>
</feature>
<evidence type="ECO:0000313" key="8">
    <source>
        <dbReference type="EMBL" id="ORZ06556.1"/>
    </source>
</evidence>
<proteinExistence type="predicted"/>
<feature type="region of interest" description="Disordered" evidence="6">
    <location>
        <begin position="877"/>
        <end position="923"/>
    </location>
</feature>
<accession>A0A1Y2GBT5</accession>
<evidence type="ECO:0000313" key="9">
    <source>
        <dbReference type="Proteomes" id="UP000193648"/>
    </source>
</evidence>
<dbReference type="GO" id="GO:0008270">
    <property type="term" value="F:zinc ion binding"/>
    <property type="evidence" value="ECO:0007669"/>
    <property type="project" value="InterPro"/>
</dbReference>
<dbReference type="AlphaFoldDB" id="A0A1Y2GBT5"/>
<feature type="region of interest" description="Disordered" evidence="6">
    <location>
        <begin position="820"/>
        <end position="839"/>
    </location>
</feature>
<dbReference type="GeneID" id="33569939"/>
<keyword evidence="2" id="KW-0805">Transcription regulation</keyword>
<dbReference type="CDD" id="cd00067">
    <property type="entry name" value="GAL4"/>
    <property type="match status" value="1"/>
</dbReference>
<keyword evidence="3" id="KW-0238">DNA-binding</keyword>
<dbReference type="InterPro" id="IPR001138">
    <property type="entry name" value="Zn2Cys6_DnaBD"/>
</dbReference>
<evidence type="ECO:0000256" key="3">
    <source>
        <dbReference type="ARBA" id="ARBA00023125"/>
    </source>
</evidence>
<dbReference type="PANTHER" id="PTHR31845">
    <property type="entry name" value="FINGER DOMAIN PROTEIN, PUTATIVE-RELATED"/>
    <property type="match status" value="1"/>
</dbReference>
<feature type="region of interest" description="Disordered" evidence="6">
    <location>
        <begin position="1"/>
        <end position="22"/>
    </location>
</feature>
<dbReference type="InParanoid" id="A0A1Y2GBT5"/>
<dbReference type="EMBL" id="MCFF01000045">
    <property type="protein sequence ID" value="ORZ06556.1"/>
    <property type="molecule type" value="Genomic_DNA"/>
</dbReference>
<gene>
    <name evidence="8" type="ORF">BCR41DRAFT_389186</name>
</gene>
<dbReference type="GO" id="GO:0005634">
    <property type="term" value="C:nucleus"/>
    <property type="evidence" value="ECO:0007669"/>
    <property type="project" value="UniProtKB-SubCell"/>
</dbReference>
<evidence type="ECO:0000256" key="4">
    <source>
        <dbReference type="ARBA" id="ARBA00023163"/>
    </source>
</evidence>
<feature type="compositionally biased region" description="Polar residues" evidence="6">
    <location>
        <begin position="233"/>
        <end position="252"/>
    </location>
</feature>
<dbReference type="Gene3D" id="4.10.240.10">
    <property type="entry name" value="Zn(2)-C6 fungal-type DNA-binding domain"/>
    <property type="match status" value="1"/>
</dbReference>
<evidence type="ECO:0000256" key="2">
    <source>
        <dbReference type="ARBA" id="ARBA00023015"/>
    </source>
</evidence>
<feature type="region of interest" description="Disordered" evidence="6">
    <location>
        <begin position="133"/>
        <end position="252"/>
    </location>
</feature>
<dbReference type="PANTHER" id="PTHR31845:SF17">
    <property type="entry name" value="ZN(II)2CYS6 TRANSCRIPTION FACTOR (EUROFUNG)"/>
    <property type="match status" value="1"/>
</dbReference>